<name>A0ACC6PUX4_9ACTN</name>
<dbReference type="EMBL" id="JBBKAJ010000022">
    <property type="protein sequence ID" value="MEJ8635288.1"/>
    <property type="molecule type" value="Genomic_DNA"/>
</dbReference>
<reference evidence="1" key="1">
    <citation type="submission" date="2024-03" db="EMBL/GenBank/DDBJ databases">
        <title>Novel Streptomyces species of biotechnological and ecological value are a feature of Machair soil.</title>
        <authorList>
            <person name="Prole J.R."/>
            <person name="Goodfellow M."/>
            <person name="Allenby N."/>
            <person name="Ward A.C."/>
        </authorList>
    </citation>
    <scope>NUCLEOTIDE SEQUENCE</scope>
    <source>
        <strain evidence="1">MS2.AVA.5</strain>
    </source>
</reference>
<protein>
    <submittedName>
        <fullName evidence="1">Uncharacterized protein</fullName>
    </submittedName>
</protein>
<evidence type="ECO:0000313" key="1">
    <source>
        <dbReference type="EMBL" id="MEJ8635288.1"/>
    </source>
</evidence>
<accession>A0ACC6PUX4</accession>
<evidence type="ECO:0000313" key="2">
    <source>
        <dbReference type="Proteomes" id="UP001377168"/>
    </source>
</evidence>
<sequence length="229" mass="25029">MSVSRMSVRGKVVALAGVLAIAAAGLGVWLWAGDKGDAKPLSAPANPCWDGMPSQGSMQKLLGPGNKFFISKSPYRVIKDHWPSHCAYDVESDDRVELVLSMHLSWDNEPPKADDFEAAGALRGDKAKTFDAGVHAYYLGPTNRLYFQCDVDQPKDAPEYIRNDKYVEVNVLAHPMDSAHLTAKQAREVGLDMVLEVAHKVADQAGCTNDTNLPKTAPQVADANWPRFH</sequence>
<gene>
    <name evidence="1" type="ORF">WKI67_18065</name>
</gene>
<dbReference type="Proteomes" id="UP001377168">
    <property type="component" value="Unassembled WGS sequence"/>
</dbReference>
<proteinExistence type="predicted"/>
<keyword evidence="2" id="KW-1185">Reference proteome</keyword>
<organism evidence="1 2">
    <name type="scientific">Streptomyces achmelvichensis</name>
    <dbReference type="NCBI Taxonomy" id="3134111"/>
    <lineage>
        <taxon>Bacteria</taxon>
        <taxon>Bacillati</taxon>
        <taxon>Actinomycetota</taxon>
        <taxon>Actinomycetes</taxon>
        <taxon>Kitasatosporales</taxon>
        <taxon>Streptomycetaceae</taxon>
        <taxon>Streptomyces</taxon>
    </lineage>
</organism>
<comment type="caution">
    <text evidence="1">The sequence shown here is derived from an EMBL/GenBank/DDBJ whole genome shotgun (WGS) entry which is preliminary data.</text>
</comment>